<organism evidence="4 5">
    <name type="scientific">Hydnum rufescens UP504</name>
    <dbReference type="NCBI Taxonomy" id="1448309"/>
    <lineage>
        <taxon>Eukaryota</taxon>
        <taxon>Fungi</taxon>
        <taxon>Dikarya</taxon>
        <taxon>Basidiomycota</taxon>
        <taxon>Agaricomycotina</taxon>
        <taxon>Agaricomycetes</taxon>
        <taxon>Cantharellales</taxon>
        <taxon>Hydnaceae</taxon>
        <taxon>Hydnum</taxon>
    </lineage>
</organism>
<dbReference type="GO" id="GO:0005840">
    <property type="term" value="C:ribosome"/>
    <property type="evidence" value="ECO:0007669"/>
    <property type="project" value="UniProtKB-KW"/>
</dbReference>
<feature type="non-terminal residue" evidence="4">
    <location>
        <position position="1"/>
    </location>
</feature>
<dbReference type="Gene3D" id="3.30.70.600">
    <property type="entry name" value="Ribosomal protein S10 domain"/>
    <property type="match status" value="1"/>
</dbReference>
<dbReference type="Proteomes" id="UP000886523">
    <property type="component" value="Unassembled WGS sequence"/>
</dbReference>
<sequence>LYSIIRDPFAHKQSQENLERVVHQRTIEVRDAHNPTIIYDRDGGTSIPERAAITHLFHDQ</sequence>
<keyword evidence="2" id="KW-0687">Ribonucleoprotein</keyword>
<dbReference type="EMBL" id="MU128986">
    <property type="protein sequence ID" value="KAF9512489.1"/>
    <property type="molecule type" value="Genomic_DNA"/>
</dbReference>
<dbReference type="AlphaFoldDB" id="A0A9P6AVE3"/>
<reference evidence="4" key="1">
    <citation type="journal article" date="2020" name="Nat. Commun.">
        <title>Large-scale genome sequencing of mycorrhizal fungi provides insights into the early evolution of symbiotic traits.</title>
        <authorList>
            <person name="Miyauchi S."/>
            <person name="Kiss E."/>
            <person name="Kuo A."/>
            <person name="Drula E."/>
            <person name="Kohler A."/>
            <person name="Sanchez-Garcia M."/>
            <person name="Morin E."/>
            <person name="Andreopoulos B."/>
            <person name="Barry K.W."/>
            <person name="Bonito G."/>
            <person name="Buee M."/>
            <person name="Carver A."/>
            <person name="Chen C."/>
            <person name="Cichocki N."/>
            <person name="Clum A."/>
            <person name="Culley D."/>
            <person name="Crous P.W."/>
            <person name="Fauchery L."/>
            <person name="Girlanda M."/>
            <person name="Hayes R.D."/>
            <person name="Keri Z."/>
            <person name="LaButti K."/>
            <person name="Lipzen A."/>
            <person name="Lombard V."/>
            <person name="Magnuson J."/>
            <person name="Maillard F."/>
            <person name="Murat C."/>
            <person name="Nolan M."/>
            <person name="Ohm R.A."/>
            <person name="Pangilinan J."/>
            <person name="Pereira M.F."/>
            <person name="Perotto S."/>
            <person name="Peter M."/>
            <person name="Pfister S."/>
            <person name="Riley R."/>
            <person name="Sitrit Y."/>
            <person name="Stielow J.B."/>
            <person name="Szollosi G."/>
            <person name="Zifcakova L."/>
            <person name="Stursova M."/>
            <person name="Spatafora J.W."/>
            <person name="Tedersoo L."/>
            <person name="Vaario L.M."/>
            <person name="Yamada A."/>
            <person name="Yan M."/>
            <person name="Wang P."/>
            <person name="Xu J."/>
            <person name="Bruns T."/>
            <person name="Baldrian P."/>
            <person name="Vilgalys R."/>
            <person name="Dunand C."/>
            <person name="Henrissat B."/>
            <person name="Grigoriev I.V."/>
            <person name="Hibbett D."/>
            <person name="Nagy L.G."/>
            <person name="Martin F.M."/>
        </authorList>
    </citation>
    <scope>NUCLEOTIDE SEQUENCE</scope>
    <source>
        <strain evidence="4">UP504</strain>
    </source>
</reference>
<name>A0A9P6AVE3_9AGAM</name>
<dbReference type="OrthoDB" id="366214at2759"/>
<protein>
    <recommendedName>
        <fullName evidence="3">Small ribosomal subunit protein uS10 domain-containing protein</fullName>
    </recommendedName>
</protein>
<evidence type="ECO:0000313" key="5">
    <source>
        <dbReference type="Proteomes" id="UP000886523"/>
    </source>
</evidence>
<keyword evidence="1" id="KW-0689">Ribosomal protein</keyword>
<proteinExistence type="predicted"/>
<feature type="domain" description="Small ribosomal subunit protein uS10" evidence="3">
    <location>
        <begin position="2"/>
        <end position="37"/>
    </location>
</feature>
<evidence type="ECO:0000256" key="1">
    <source>
        <dbReference type="ARBA" id="ARBA00022980"/>
    </source>
</evidence>
<gene>
    <name evidence="4" type="ORF">BS47DRAFT_1297674</name>
</gene>
<comment type="caution">
    <text evidence="4">The sequence shown here is derived from an EMBL/GenBank/DDBJ whole genome shotgun (WGS) entry which is preliminary data.</text>
</comment>
<dbReference type="InterPro" id="IPR036838">
    <property type="entry name" value="Ribosomal_uS10_dom_sf"/>
</dbReference>
<evidence type="ECO:0000259" key="3">
    <source>
        <dbReference type="Pfam" id="PF00338"/>
    </source>
</evidence>
<evidence type="ECO:0000256" key="2">
    <source>
        <dbReference type="ARBA" id="ARBA00023274"/>
    </source>
</evidence>
<keyword evidence="5" id="KW-1185">Reference proteome</keyword>
<evidence type="ECO:0000313" key="4">
    <source>
        <dbReference type="EMBL" id="KAF9512489.1"/>
    </source>
</evidence>
<dbReference type="Pfam" id="PF00338">
    <property type="entry name" value="Ribosomal_S10"/>
    <property type="match status" value="1"/>
</dbReference>
<dbReference type="SUPFAM" id="SSF54999">
    <property type="entry name" value="Ribosomal protein S10"/>
    <property type="match status" value="1"/>
</dbReference>
<dbReference type="GO" id="GO:1990904">
    <property type="term" value="C:ribonucleoprotein complex"/>
    <property type="evidence" value="ECO:0007669"/>
    <property type="project" value="UniProtKB-KW"/>
</dbReference>
<accession>A0A9P6AVE3</accession>
<dbReference type="InterPro" id="IPR027486">
    <property type="entry name" value="Ribosomal_uS10_dom"/>
</dbReference>